<dbReference type="InterPro" id="IPR036038">
    <property type="entry name" value="Aminotransferase-like"/>
</dbReference>
<dbReference type="RefSeq" id="WP_214174624.1">
    <property type="nucleotide sequence ID" value="NZ_JAHCVK010000001.1"/>
</dbReference>
<evidence type="ECO:0000259" key="1">
    <source>
        <dbReference type="Pfam" id="PF00425"/>
    </source>
</evidence>
<organism evidence="2 3">
    <name type="scientific">Geomobilimonas luticola</name>
    <dbReference type="NCBI Taxonomy" id="1114878"/>
    <lineage>
        <taxon>Bacteria</taxon>
        <taxon>Pseudomonadati</taxon>
        <taxon>Thermodesulfobacteriota</taxon>
        <taxon>Desulfuromonadia</taxon>
        <taxon>Geobacterales</taxon>
        <taxon>Geobacteraceae</taxon>
        <taxon>Geomobilimonas</taxon>
    </lineage>
</organism>
<sequence length="594" mass="65837">MSTTPIVLLDSFATRHHPASYRFDGFVEEIVAHAPDEVIPALRRVEAAVAEGLHAAGFVSYEAAPGLGTGLTTHSPGPFPLVWFGIFRRRYGLAARQPCGVERAHHAGYGTADWTSSLGPEAYGGLVGRIREYIAAGDTYQVNFTLRQHFRLDGDPQECYHDLCRSQKASYCAFMDTERFQILSASPELFFELKRGVITCRPMKGTARRGRWLGEDEAVKEQLKESEKERAENLMIVDLLRNDMGKVAETGSVRVESLFDVETLETVHQMTSTITARVREDAGLVEIFQALFPCGSVTGAPKKRSMEIIRELEASPRGLYTGCIGYVSPSAGNATQNEAVFSVAIRTAVMDTPAGRAELGVGSGITIGSTAHAEYEECLDKGRFARHVIPEFQLVETMLHEEGKGYFLLERHLARLSRSADYFGFPLRLGQVALVLERRAAPLTGLTRVRLLLNRRGAFSIQTEALPLSAAEEPVPVAIAPMPVDSADPFLYHKTTHRHFYRSVLDRYPYCGDVLFVNERGEVTEGANHNVVARLDGELVTPPHTAGLLSGTFRAELLARGEIRERVITPVDLARAEELWLINSVRKWRRAKLQ</sequence>
<keyword evidence="2" id="KW-0808">Transferase</keyword>
<dbReference type="InterPro" id="IPR019999">
    <property type="entry name" value="Anth_synth_I-like"/>
</dbReference>
<dbReference type="Gene3D" id="3.60.120.10">
    <property type="entry name" value="Anthranilate synthase"/>
    <property type="match status" value="1"/>
</dbReference>
<dbReference type="InterPro" id="IPR001544">
    <property type="entry name" value="Aminotrans_IV"/>
</dbReference>
<dbReference type="Gene3D" id="3.30.470.10">
    <property type="match status" value="1"/>
</dbReference>
<dbReference type="NCBIfam" id="TIGR00553">
    <property type="entry name" value="pabB"/>
    <property type="match status" value="1"/>
</dbReference>
<protein>
    <submittedName>
        <fullName evidence="2">Aminodeoxychorismate synthase component I</fullName>
        <ecNumber evidence="2">2.6.1.85</ecNumber>
    </submittedName>
</protein>
<reference evidence="2 3" key="1">
    <citation type="submission" date="2021-05" db="EMBL/GenBank/DDBJ databases">
        <title>The draft genome of Geobacter luticola JCM 17780.</title>
        <authorList>
            <person name="Xu Z."/>
            <person name="Masuda Y."/>
            <person name="Itoh H."/>
            <person name="Senoo K."/>
        </authorList>
    </citation>
    <scope>NUCLEOTIDE SEQUENCE [LARGE SCALE GENOMIC DNA]</scope>
    <source>
        <strain evidence="2 3">JCM 17780</strain>
    </source>
</reference>
<dbReference type="SUPFAM" id="SSF56752">
    <property type="entry name" value="D-aminoacid aminotransferase-like PLP-dependent enzymes"/>
    <property type="match status" value="1"/>
</dbReference>
<name>A0ABS5SBF1_9BACT</name>
<feature type="domain" description="Chorismate-utilising enzyme C-terminal" evidence="1">
    <location>
        <begin position="121"/>
        <end position="381"/>
    </location>
</feature>
<dbReference type="SUPFAM" id="SSF56322">
    <property type="entry name" value="ADC synthase"/>
    <property type="match status" value="1"/>
</dbReference>
<dbReference type="Pfam" id="PF00425">
    <property type="entry name" value="Chorismate_bind"/>
    <property type="match status" value="1"/>
</dbReference>
<dbReference type="Proteomes" id="UP000756860">
    <property type="component" value="Unassembled WGS sequence"/>
</dbReference>
<dbReference type="Pfam" id="PF01063">
    <property type="entry name" value="Aminotran_4"/>
    <property type="match status" value="1"/>
</dbReference>
<dbReference type="InterPro" id="IPR005801">
    <property type="entry name" value="ADC_synthase"/>
</dbReference>
<gene>
    <name evidence="2" type="primary">pabB</name>
    <name evidence="2" type="ORF">KI810_06535</name>
</gene>
<comment type="caution">
    <text evidence="2">The sequence shown here is derived from an EMBL/GenBank/DDBJ whole genome shotgun (WGS) entry which is preliminary data.</text>
</comment>
<dbReference type="PANTHER" id="PTHR11236:SF50">
    <property type="entry name" value="AMINODEOXYCHORISMATE SYNTHASE COMPONENT 1"/>
    <property type="match status" value="1"/>
</dbReference>
<keyword evidence="3" id="KW-1185">Reference proteome</keyword>
<evidence type="ECO:0000313" key="3">
    <source>
        <dbReference type="Proteomes" id="UP000756860"/>
    </source>
</evidence>
<dbReference type="PANTHER" id="PTHR11236">
    <property type="entry name" value="AMINOBENZOATE/ANTHRANILATE SYNTHASE"/>
    <property type="match status" value="1"/>
</dbReference>
<dbReference type="PRINTS" id="PR00095">
    <property type="entry name" value="ANTSNTHASEI"/>
</dbReference>
<dbReference type="GO" id="GO:0046820">
    <property type="term" value="F:4-amino-4-deoxychorismate synthase activity"/>
    <property type="evidence" value="ECO:0007669"/>
    <property type="project" value="UniProtKB-EC"/>
</dbReference>
<dbReference type="EMBL" id="JAHCVK010000001">
    <property type="protein sequence ID" value="MBT0652705.1"/>
    <property type="molecule type" value="Genomic_DNA"/>
</dbReference>
<dbReference type="InterPro" id="IPR043132">
    <property type="entry name" value="BCAT-like_C"/>
</dbReference>
<dbReference type="Gene3D" id="3.20.10.10">
    <property type="entry name" value="D-amino Acid Aminotransferase, subunit A, domain 2"/>
    <property type="match status" value="1"/>
</dbReference>
<dbReference type="InterPro" id="IPR005802">
    <property type="entry name" value="ADC_synth_comp_1"/>
</dbReference>
<accession>A0ABS5SBF1</accession>
<evidence type="ECO:0000313" key="2">
    <source>
        <dbReference type="EMBL" id="MBT0652705.1"/>
    </source>
</evidence>
<dbReference type="EC" id="2.6.1.85" evidence="2"/>
<dbReference type="InterPro" id="IPR043131">
    <property type="entry name" value="BCAT-like_N"/>
</dbReference>
<proteinExistence type="predicted"/>
<keyword evidence="2" id="KW-0032">Aminotransferase</keyword>
<dbReference type="InterPro" id="IPR015890">
    <property type="entry name" value="Chorismate_C"/>
</dbReference>